<evidence type="ECO:0000313" key="7">
    <source>
        <dbReference type="EMBL" id="SDU06511.1"/>
    </source>
</evidence>
<dbReference type="PANTHER" id="PTHR42794:SF1">
    <property type="entry name" value="HEMIN IMPORT ATP-BINDING PROTEIN HMUV"/>
    <property type="match status" value="1"/>
</dbReference>
<keyword evidence="2" id="KW-0547">Nucleotide-binding</keyword>
<dbReference type="Proteomes" id="UP000199608">
    <property type="component" value="Unassembled WGS sequence"/>
</dbReference>
<dbReference type="CDD" id="cd03214">
    <property type="entry name" value="ABC_Iron-Siderophores_B12_Hemin"/>
    <property type="match status" value="1"/>
</dbReference>
<dbReference type="RefSeq" id="WP_092232469.1">
    <property type="nucleotide sequence ID" value="NZ_FNLL01000004.1"/>
</dbReference>
<dbReference type="InterPro" id="IPR003593">
    <property type="entry name" value="AAA+_ATPase"/>
</dbReference>
<dbReference type="EMBL" id="FNLL01000004">
    <property type="protein sequence ID" value="SDU06511.1"/>
    <property type="molecule type" value="Genomic_DNA"/>
</dbReference>
<evidence type="ECO:0000256" key="1">
    <source>
        <dbReference type="ARBA" id="ARBA00022448"/>
    </source>
</evidence>
<accession>A0A1H2FGM1</accession>
<proteinExistence type="predicted"/>
<evidence type="ECO:0000256" key="2">
    <source>
        <dbReference type="ARBA" id="ARBA00022741"/>
    </source>
</evidence>
<protein>
    <submittedName>
        <fullName evidence="7">Iron complex transport system ATP-binding protein</fullName>
    </submittedName>
</protein>
<dbReference type="SMART" id="SM00382">
    <property type="entry name" value="AAA"/>
    <property type="match status" value="1"/>
</dbReference>
<dbReference type="FunFam" id="3.40.50.300:FF:000134">
    <property type="entry name" value="Iron-enterobactin ABC transporter ATP-binding protein"/>
    <property type="match status" value="1"/>
</dbReference>
<organism evidence="7 8">
    <name type="scientific">Desulfobacula phenolica</name>
    <dbReference type="NCBI Taxonomy" id="90732"/>
    <lineage>
        <taxon>Bacteria</taxon>
        <taxon>Pseudomonadati</taxon>
        <taxon>Thermodesulfobacteriota</taxon>
        <taxon>Desulfobacteria</taxon>
        <taxon>Desulfobacterales</taxon>
        <taxon>Desulfobacteraceae</taxon>
        <taxon>Desulfobacula</taxon>
    </lineage>
</organism>
<evidence type="ECO:0000256" key="3">
    <source>
        <dbReference type="ARBA" id="ARBA00022840"/>
    </source>
</evidence>
<dbReference type="Gene3D" id="3.40.50.300">
    <property type="entry name" value="P-loop containing nucleotide triphosphate hydrolases"/>
    <property type="match status" value="1"/>
</dbReference>
<name>A0A1H2FGM1_9BACT</name>
<dbReference type="GO" id="GO:0005524">
    <property type="term" value="F:ATP binding"/>
    <property type="evidence" value="ECO:0007669"/>
    <property type="project" value="UniProtKB-KW"/>
</dbReference>
<evidence type="ECO:0000259" key="6">
    <source>
        <dbReference type="PROSITE" id="PS50893"/>
    </source>
</evidence>
<keyword evidence="1" id="KW-0813">Transport</keyword>
<dbReference type="Pfam" id="PF00005">
    <property type="entry name" value="ABC_tran"/>
    <property type="match status" value="1"/>
</dbReference>
<evidence type="ECO:0000313" key="8">
    <source>
        <dbReference type="Proteomes" id="UP000199608"/>
    </source>
</evidence>
<dbReference type="SUPFAM" id="SSF52540">
    <property type="entry name" value="P-loop containing nucleoside triphosphate hydrolases"/>
    <property type="match status" value="1"/>
</dbReference>
<dbReference type="AlphaFoldDB" id="A0A1H2FGM1"/>
<dbReference type="PANTHER" id="PTHR42794">
    <property type="entry name" value="HEMIN IMPORT ATP-BINDING PROTEIN HMUV"/>
    <property type="match status" value="1"/>
</dbReference>
<dbReference type="InterPro" id="IPR003439">
    <property type="entry name" value="ABC_transporter-like_ATP-bd"/>
</dbReference>
<keyword evidence="8" id="KW-1185">Reference proteome</keyword>
<dbReference type="InterPro" id="IPR027417">
    <property type="entry name" value="P-loop_NTPase"/>
</dbReference>
<keyword evidence="4" id="KW-1278">Translocase</keyword>
<dbReference type="GO" id="GO:0016887">
    <property type="term" value="F:ATP hydrolysis activity"/>
    <property type="evidence" value="ECO:0007669"/>
    <property type="project" value="InterPro"/>
</dbReference>
<dbReference type="PROSITE" id="PS50893">
    <property type="entry name" value="ABC_TRANSPORTER_2"/>
    <property type="match status" value="1"/>
</dbReference>
<evidence type="ECO:0000256" key="5">
    <source>
        <dbReference type="ARBA" id="ARBA00037066"/>
    </source>
</evidence>
<gene>
    <name evidence="7" type="ORF">SAMN04487931_104147</name>
</gene>
<comment type="function">
    <text evidence="5">Part of the ABC transporter complex HmuTUV involved in hemin import. Responsible for energy coupling to the transport system.</text>
</comment>
<keyword evidence="3 7" id="KW-0067">ATP-binding</keyword>
<feature type="domain" description="ABC transporter" evidence="6">
    <location>
        <begin position="5"/>
        <end position="241"/>
    </location>
</feature>
<evidence type="ECO:0000256" key="4">
    <source>
        <dbReference type="ARBA" id="ARBA00022967"/>
    </source>
</evidence>
<sequence length="266" mass="29461">MAVTLECCGLGFDYGDKKILKDICFQVQSGTFCAVLGRNGSGKTTLIHCLNRILTKISGRILVHGRPLMSLAQNEIAQLISLVPQEHIDVFPYKVIDVVVMGRAPFLKIAAKPDETDYQIAANALRELNAQGLAHKNFNRISGGERQITLLARALAQTTKIMLLDEPTNHLDFNNQYHLLSSIKQLCRSKGISIVASMHDPNMATLFADDVIMLKNGEIMVQGDKNLVMTTKNISELYGTNTSEIRLNAQQKIFLPSHILEDQENG</sequence>
<reference evidence="8" key="1">
    <citation type="submission" date="2016-10" db="EMBL/GenBank/DDBJ databases">
        <authorList>
            <person name="Varghese N."/>
            <person name="Submissions S."/>
        </authorList>
    </citation>
    <scope>NUCLEOTIDE SEQUENCE [LARGE SCALE GENOMIC DNA]</scope>
    <source>
        <strain evidence="8">DSM 3384</strain>
    </source>
</reference>